<evidence type="ECO:0000313" key="2">
    <source>
        <dbReference type="EMBL" id="KKM94799.1"/>
    </source>
</evidence>
<name>A0A0F9LIQ4_9ZZZZ</name>
<dbReference type="EMBL" id="LAZR01006093">
    <property type="protein sequence ID" value="KKM94799.1"/>
    <property type="molecule type" value="Genomic_DNA"/>
</dbReference>
<gene>
    <name evidence="2" type="ORF">LCGC14_1194780</name>
</gene>
<evidence type="ECO:0000256" key="1">
    <source>
        <dbReference type="SAM" id="MobiDB-lite"/>
    </source>
</evidence>
<feature type="region of interest" description="Disordered" evidence="1">
    <location>
        <begin position="37"/>
        <end position="61"/>
    </location>
</feature>
<protein>
    <recommendedName>
        <fullName evidence="3">HNH domain-containing protein</fullName>
    </recommendedName>
</protein>
<reference evidence="2" key="1">
    <citation type="journal article" date="2015" name="Nature">
        <title>Complex archaea that bridge the gap between prokaryotes and eukaryotes.</title>
        <authorList>
            <person name="Spang A."/>
            <person name="Saw J.H."/>
            <person name="Jorgensen S.L."/>
            <person name="Zaremba-Niedzwiedzka K."/>
            <person name="Martijn J."/>
            <person name="Lind A.E."/>
            <person name="van Eijk R."/>
            <person name="Schleper C."/>
            <person name="Guy L."/>
            <person name="Ettema T.J."/>
        </authorList>
    </citation>
    <scope>NUCLEOTIDE SEQUENCE</scope>
</reference>
<sequence length="156" mass="18498">MTSSTKRMQAWRRKNPEKARVAARRWRAKNLEKARAKCRKWQEENPEKAQAATNNWRSNNREKVRSTDRIWYAREKISQKRRERKQKLVDILGGKCADCGYNEFLDALEFDHVRNKTVQIAPLISGGSWERVLEEAQKCELVCANCHRVRTAERRK</sequence>
<organism evidence="2">
    <name type="scientific">marine sediment metagenome</name>
    <dbReference type="NCBI Taxonomy" id="412755"/>
    <lineage>
        <taxon>unclassified sequences</taxon>
        <taxon>metagenomes</taxon>
        <taxon>ecological metagenomes</taxon>
    </lineage>
</organism>
<accession>A0A0F9LIQ4</accession>
<proteinExistence type="predicted"/>
<feature type="region of interest" description="Disordered" evidence="1">
    <location>
        <begin position="1"/>
        <end position="21"/>
    </location>
</feature>
<dbReference type="AlphaFoldDB" id="A0A0F9LIQ4"/>
<evidence type="ECO:0008006" key="3">
    <source>
        <dbReference type="Google" id="ProtNLM"/>
    </source>
</evidence>
<comment type="caution">
    <text evidence="2">The sequence shown here is derived from an EMBL/GenBank/DDBJ whole genome shotgun (WGS) entry which is preliminary data.</text>
</comment>
<feature type="compositionally biased region" description="Basic and acidic residues" evidence="1">
    <location>
        <begin position="37"/>
        <end position="47"/>
    </location>
</feature>